<evidence type="ECO:0000313" key="8">
    <source>
        <dbReference type="Proteomes" id="UP000192721"/>
    </source>
</evidence>
<protein>
    <recommendedName>
        <fullName evidence="6">GGDEF domain-containing protein</fullName>
    </recommendedName>
</protein>
<sequence>MRTRLVYAGCIAIWLVLSALVALSIASHALLGAEQQFNRDALLLSEQLNQKLQSHETVLDSYATFSALDRRQDLPSEKRLARQLLRRYPQIQWLGHIERISPDQLPIFGQRLKQLYGQTLPMPAASGDGWESRFGLFPLAFIEPMPQPNLLAADLGRLQAARQTLQNALESGRMEISSQIKLPGLPAGYLLIRAVDDMLSKPLAASLAPAHFAAMAIRADSLLPSPLSLREGVEVRLFHRNDPPPGQPVLLRGPERASALETLLFPRLEARHPLGGANQPLLLTINQQLGWRQIGTFEWGMLLVLSLALLTGLLLVSHHYLQLAHGRRQRENQLFYLANHDRLTGLANRNLFYDRLQHAISRVDRSGKRLALLFLDLDRFKPVNDTYGHITGDRILQLIAARIKEELRSEDTVARLGGDEFVVLMEDIESNREADKIVNRLKQVIHQPYEVNDHLISVGVSIGIAYYPEDGLLIDELLTVADRKMYGNKREIAAAGAETA</sequence>
<dbReference type="CDD" id="cd01949">
    <property type="entry name" value="GGDEF"/>
    <property type="match status" value="1"/>
</dbReference>
<dbReference type="SUPFAM" id="SSF55073">
    <property type="entry name" value="Nucleotide cyclase"/>
    <property type="match status" value="1"/>
</dbReference>
<dbReference type="InterPro" id="IPR052163">
    <property type="entry name" value="DGC-Regulatory_Protein"/>
</dbReference>
<dbReference type="InterPro" id="IPR029787">
    <property type="entry name" value="Nucleotide_cyclase"/>
</dbReference>
<gene>
    <name evidence="7" type="ORF">B0T45_08815</name>
</gene>
<evidence type="ECO:0000256" key="1">
    <source>
        <dbReference type="ARBA" id="ARBA00004370"/>
    </source>
</evidence>
<dbReference type="SMART" id="SM00267">
    <property type="entry name" value="GGDEF"/>
    <property type="match status" value="1"/>
</dbReference>
<dbReference type="NCBIfam" id="TIGR00254">
    <property type="entry name" value="GGDEF"/>
    <property type="match status" value="1"/>
</dbReference>
<proteinExistence type="predicted"/>
<comment type="subcellular location">
    <subcellularLocation>
        <location evidence="1">Membrane</location>
    </subcellularLocation>
</comment>
<evidence type="ECO:0000259" key="6">
    <source>
        <dbReference type="PROSITE" id="PS50887"/>
    </source>
</evidence>
<keyword evidence="2 5" id="KW-0812">Transmembrane</keyword>
<dbReference type="Gene3D" id="3.30.70.270">
    <property type="match status" value="1"/>
</dbReference>
<dbReference type="InterPro" id="IPR006189">
    <property type="entry name" value="CHASE_dom"/>
</dbReference>
<evidence type="ECO:0000313" key="7">
    <source>
        <dbReference type="EMBL" id="OQS41373.1"/>
    </source>
</evidence>
<dbReference type="PANTHER" id="PTHR46663:SF2">
    <property type="entry name" value="GGDEF DOMAIN-CONTAINING PROTEIN"/>
    <property type="match status" value="1"/>
</dbReference>
<keyword evidence="4 5" id="KW-0472">Membrane</keyword>
<name>A0A1W0D360_9NEIS</name>
<dbReference type="Proteomes" id="UP000192721">
    <property type="component" value="Unassembled WGS sequence"/>
</dbReference>
<dbReference type="SMART" id="SM01079">
    <property type="entry name" value="CHASE"/>
    <property type="match status" value="1"/>
</dbReference>
<organism evidence="7 8">
    <name type="scientific">Chromobacterium haemolyticum</name>
    <dbReference type="NCBI Taxonomy" id="394935"/>
    <lineage>
        <taxon>Bacteria</taxon>
        <taxon>Pseudomonadati</taxon>
        <taxon>Pseudomonadota</taxon>
        <taxon>Betaproteobacteria</taxon>
        <taxon>Neisseriales</taxon>
        <taxon>Chromobacteriaceae</taxon>
        <taxon>Chromobacterium</taxon>
    </lineage>
</organism>
<dbReference type="PANTHER" id="PTHR46663">
    <property type="entry name" value="DIGUANYLATE CYCLASE DGCT-RELATED"/>
    <property type="match status" value="1"/>
</dbReference>
<dbReference type="GO" id="GO:0003824">
    <property type="term" value="F:catalytic activity"/>
    <property type="evidence" value="ECO:0007669"/>
    <property type="project" value="UniProtKB-ARBA"/>
</dbReference>
<dbReference type="EMBL" id="MUKV01000008">
    <property type="protein sequence ID" value="OQS41373.1"/>
    <property type="molecule type" value="Genomic_DNA"/>
</dbReference>
<evidence type="ECO:0000256" key="2">
    <source>
        <dbReference type="ARBA" id="ARBA00022692"/>
    </source>
</evidence>
<feature type="domain" description="GGDEF" evidence="6">
    <location>
        <begin position="368"/>
        <end position="500"/>
    </location>
</feature>
<dbReference type="Pfam" id="PF03924">
    <property type="entry name" value="CHASE"/>
    <property type="match status" value="1"/>
</dbReference>
<dbReference type="AlphaFoldDB" id="A0A1W0D360"/>
<dbReference type="InterPro" id="IPR000160">
    <property type="entry name" value="GGDEF_dom"/>
</dbReference>
<dbReference type="InterPro" id="IPR043128">
    <property type="entry name" value="Rev_trsase/Diguanyl_cyclase"/>
</dbReference>
<accession>A0A1W0D360</accession>
<dbReference type="Pfam" id="PF00990">
    <property type="entry name" value="GGDEF"/>
    <property type="match status" value="1"/>
</dbReference>
<dbReference type="GO" id="GO:0007165">
    <property type="term" value="P:signal transduction"/>
    <property type="evidence" value="ECO:0007669"/>
    <property type="project" value="UniProtKB-ARBA"/>
</dbReference>
<reference evidence="7 8" key="1">
    <citation type="submission" date="2017-02" db="EMBL/GenBank/DDBJ databases">
        <title>Chromobacterium haemolyticum H5244.</title>
        <authorList>
            <person name="Gulvik C.A."/>
        </authorList>
    </citation>
    <scope>NUCLEOTIDE SEQUENCE [LARGE SCALE GENOMIC DNA]</scope>
    <source>
        <strain evidence="7 8">H5244</strain>
    </source>
</reference>
<feature type="transmembrane region" description="Helical" evidence="5">
    <location>
        <begin position="299"/>
        <end position="321"/>
    </location>
</feature>
<comment type="caution">
    <text evidence="7">The sequence shown here is derived from an EMBL/GenBank/DDBJ whole genome shotgun (WGS) entry which is preliminary data.</text>
</comment>
<evidence type="ECO:0000256" key="5">
    <source>
        <dbReference type="SAM" id="Phobius"/>
    </source>
</evidence>
<dbReference type="Gene3D" id="3.30.450.350">
    <property type="entry name" value="CHASE domain"/>
    <property type="match status" value="1"/>
</dbReference>
<dbReference type="GO" id="GO:0016020">
    <property type="term" value="C:membrane"/>
    <property type="evidence" value="ECO:0007669"/>
    <property type="project" value="UniProtKB-SubCell"/>
</dbReference>
<dbReference type="InterPro" id="IPR042240">
    <property type="entry name" value="CHASE_sf"/>
</dbReference>
<dbReference type="FunFam" id="3.30.70.270:FF:000001">
    <property type="entry name" value="Diguanylate cyclase domain protein"/>
    <property type="match status" value="1"/>
</dbReference>
<evidence type="ECO:0000256" key="4">
    <source>
        <dbReference type="ARBA" id="ARBA00023136"/>
    </source>
</evidence>
<evidence type="ECO:0000256" key="3">
    <source>
        <dbReference type="ARBA" id="ARBA00022989"/>
    </source>
</evidence>
<dbReference type="PROSITE" id="PS50887">
    <property type="entry name" value="GGDEF"/>
    <property type="match status" value="1"/>
</dbReference>
<keyword evidence="3 5" id="KW-1133">Transmembrane helix</keyword>